<dbReference type="GO" id="GO:0004930">
    <property type="term" value="F:G protein-coupled receptor activity"/>
    <property type="evidence" value="ECO:0007669"/>
    <property type="project" value="UniProtKB-KW"/>
</dbReference>
<evidence type="ECO:0000256" key="4">
    <source>
        <dbReference type="ARBA" id="ARBA00022606"/>
    </source>
</evidence>
<keyword evidence="5 13" id="KW-0812">Transmembrane</keyword>
<organism evidence="14 15">
    <name type="scientific">Eleutherodactylus coqui</name>
    <name type="common">Puerto Rican coqui</name>
    <dbReference type="NCBI Taxonomy" id="57060"/>
    <lineage>
        <taxon>Eukaryota</taxon>
        <taxon>Metazoa</taxon>
        <taxon>Chordata</taxon>
        <taxon>Craniata</taxon>
        <taxon>Vertebrata</taxon>
        <taxon>Euteleostomi</taxon>
        <taxon>Amphibia</taxon>
        <taxon>Batrachia</taxon>
        <taxon>Anura</taxon>
        <taxon>Neobatrachia</taxon>
        <taxon>Hyloidea</taxon>
        <taxon>Eleutherodactylidae</taxon>
        <taxon>Eleutherodactylinae</taxon>
        <taxon>Eleutherodactylus</taxon>
        <taxon>Eleutherodactylus</taxon>
    </lineage>
</organism>
<dbReference type="InterPro" id="IPR007960">
    <property type="entry name" value="TAS2R"/>
</dbReference>
<gene>
    <name evidence="14" type="ORF">GDO78_021850</name>
</gene>
<dbReference type="OrthoDB" id="8876749at2759"/>
<name>A0A8J6EC83_ELECQ</name>
<feature type="transmembrane region" description="Helical" evidence="13">
    <location>
        <begin position="112"/>
        <end position="132"/>
    </location>
</feature>
<evidence type="ECO:0000256" key="8">
    <source>
        <dbReference type="ARBA" id="ARBA00023136"/>
    </source>
</evidence>
<evidence type="ECO:0000256" key="7">
    <source>
        <dbReference type="ARBA" id="ARBA00023040"/>
    </source>
</evidence>
<keyword evidence="6 13" id="KW-1133">Transmembrane helix</keyword>
<evidence type="ECO:0000256" key="13">
    <source>
        <dbReference type="SAM" id="Phobius"/>
    </source>
</evidence>
<evidence type="ECO:0000256" key="11">
    <source>
        <dbReference type="ARBA" id="ARBA00044110"/>
    </source>
</evidence>
<proteinExistence type="inferred from homology"/>
<comment type="caution">
    <text evidence="14">The sequence shown here is derived from an EMBL/GenBank/DDBJ whole genome shotgun (WGS) entry which is preliminary data.</text>
</comment>
<evidence type="ECO:0000256" key="5">
    <source>
        <dbReference type="ARBA" id="ARBA00022692"/>
    </source>
</evidence>
<dbReference type="EMBL" id="WNTK01007038">
    <property type="protein sequence ID" value="KAG9463391.1"/>
    <property type="molecule type" value="Genomic_DNA"/>
</dbReference>
<dbReference type="GO" id="GO:0016020">
    <property type="term" value="C:membrane"/>
    <property type="evidence" value="ECO:0007669"/>
    <property type="project" value="UniProtKB-SubCell"/>
</dbReference>
<accession>A0A8J6EC83</accession>
<keyword evidence="3" id="KW-0919">Taste</keyword>
<dbReference type="PANTHER" id="PTHR11394:SF47">
    <property type="entry name" value="TASTE RECEPTOR TYPE 2 MEMBER 40"/>
    <property type="match status" value="1"/>
</dbReference>
<keyword evidence="8 13" id="KW-0472">Membrane</keyword>
<keyword evidence="9" id="KW-0675">Receptor</keyword>
<dbReference type="PANTHER" id="PTHR11394">
    <property type="entry name" value="TASTE RECEPTOR TYPE 2"/>
    <property type="match status" value="1"/>
</dbReference>
<sequence length="166" mass="19721">MPGIFSNVFIIRTILMNNSRTRDMKVIGNILLVLTVPTVCYTCMLVFNMFTIFLNDWIYVFRYLFYTVKFLVMYTNFSTCWFSSCLCFFYFIKIRNISSDVFMWIQMNISKVISWMMVVSALMSAVSPSLYIEELKKHFTRNTSATIIFNDREHLENQRTNPNLFS</sequence>
<evidence type="ECO:0000313" key="15">
    <source>
        <dbReference type="Proteomes" id="UP000770717"/>
    </source>
</evidence>
<dbReference type="GO" id="GO:0033038">
    <property type="term" value="F:bitter taste receptor activity"/>
    <property type="evidence" value="ECO:0007669"/>
    <property type="project" value="InterPro"/>
</dbReference>
<evidence type="ECO:0000313" key="14">
    <source>
        <dbReference type="EMBL" id="KAG9463391.1"/>
    </source>
</evidence>
<feature type="transmembrane region" description="Helical" evidence="13">
    <location>
        <begin position="70"/>
        <end position="92"/>
    </location>
</feature>
<dbReference type="Proteomes" id="UP000770717">
    <property type="component" value="Unassembled WGS sequence"/>
</dbReference>
<keyword evidence="4" id="KW-0716">Sensory transduction</keyword>
<dbReference type="Pfam" id="PF05296">
    <property type="entry name" value="TAS2R"/>
    <property type="match status" value="1"/>
</dbReference>
<evidence type="ECO:0000256" key="12">
    <source>
        <dbReference type="RuleBase" id="RU004423"/>
    </source>
</evidence>
<evidence type="ECO:0000256" key="9">
    <source>
        <dbReference type="ARBA" id="ARBA00023170"/>
    </source>
</evidence>
<feature type="transmembrane region" description="Helical" evidence="13">
    <location>
        <begin position="26"/>
        <end position="50"/>
    </location>
</feature>
<evidence type="ECO:0000256" key="3">
    <source>
        <dbReference type="ARBA" id="ARBA00022480"/>
    </source>
</evidence>
<comment type="similarity">
    <text evidence="2 12">Belongs to the G-protein coupled receptor T2R family.</text>
</comment>
<comment type="subcellular location">
    <subcellularLocation>
        <location evidence="1">Membrane</location>
        <topology evidence="1">Multi-pass membrane protein</topology>
    </subcellularLocation>
</comment>
<evidence type="ECO:0000256" key="1">
    <source>
        <dbReference type="ARBA" id="ARBA00004141"/>
    </source>
</evidence>
<evidence type="ECO:0000256" key="6">
    <source>
        <dbReference type="ARBA" id="ARBA00022989"/>
    </source>
</evidence>
<evidence type="ECO:0000256" key="2">
    <source>
        <dbReference type="ARBA" id="ARBA00007376"/>
    </source>
</evidence>
<keyword evidence="7" id="KW-0297">G-protein coupled receptor</keyword>
<dbReference type="AlphaFoldDB" id="A0A8J6EC83"/>
<protein>
    <recommendedName>
        <fullName evidence="11">Taste receptor type 2 member 40</fullName>
    </recommendedName>
</protein>
<keyword evidence="15" id="KW-1185">Reference proteome</keyword>
<reference evidence="14" key="1">
    <citation type="thesis" date="2020" institute="ProQuest LLC" country="789 East Eisenhower Parkway, Ann Arbor, MI, USA">
        <title>Comparative Genomics and Chromosome Evolution.</title>
        <authorList>
            <person name="Mudd A.B."/>
        </authorList>
    </citation>
    <scope>NUCLEOTIDE SEQUENCE</scope>
    <source>
        <strain evidence="14">HN-11 Male</strain>
        <tissue evidence="14">Kidney and liver</tissue>
    </source>
</reference>
<keyword evidence="10" id="KW-0807">Transducer</keyword>
<evidence type="ECO:0000256" key="10">
    <source>
        <dbReference type="ARBA" id="ARBA00023224"/>
    </source>
</evidence>